<accession>A0AA36BGT7</accession>
<reference evidence="2" key="1">
    <citation type="submission" date="2023-08" db="EMBL/GenBank/DDBJ databases">
        <authorList>
            <person name="Alioto T."/>
            <person name="Alioto T."/>
            <person name="Gomez Garrido J."/>
        </authorList>
    </citation>
    <scope>NUCLEOTIDE SEQUENCE</scope>
</reference>
<feature type="domain" description="DDE-1" evidence="1">
    <location>
        <begin position="167"/>
        <end position="239"/>
    </location>
</feature>
<name>A0AA36BGT7_OCTVU</name>
<dbReference type="InterPro" id="IPR004875">
    <property type="entry name" value="DDE_SF_endonuclease_dom"/>
</dbReference>
<organism evidence="2 3">
    <name type="scientific">Octopus vulgaris</name>
    <name type="common">Common octopus</name>
    <dbReference type="NCBI Taxonomy" id="6645"/>
    <lineage>
        <taxon>Eukaryota</taxon>
        <taxon>Metazoa</taxon>
        <taxon>Spiralia</taxon>
        <taxon>Lophotrochozoa</taxon>
        <taxon>Mollusca</taxon>
        <taxon>Cephalopoda</taxon>
        <taxon>Coleoidea</taxon>
        <taxon>Octopodiformes</taxon>
        <taxon>Octopoda</taxon>
        <taxon>Incirrata</taxon>
        <taxon>Octopodidae</taxon>
        <taxon>Octopus</taxon>
    </lineage>
</organism>
<dbReference type="AlphaFoldDB" id="A0AA36BGT7"/>
<evidence type="ECO:0000313" key="2">
    <source>
        <dbReference type="EMBL" id="CAI9734170.1"/>
    </source>
</evidence>
<gene>
    <name evidence="2" type="ORF">OCTVUL_1B031538</name>
</gene>
<protein>
    <submittedName>
        <fullName evidence="2">Transposable element with KRAB</fullName>
    </submittedName>
</protein>
<evidence type="ECO:0000313" key="3">
    <source>
        <dbReference type="Proteomes" id="UP001162480"/>
    </source>
</evidence>
<dbReference type="EMBL" id="OX597828">
    <property type="protein sequence ID" value="CAI9734170.1"/>
    <property type="molecule type" value="Genomic_DNA"/>
</dbReference>
<dbReference type="Pfam" id="PF03184">
    <property type="entry name" value="DDE_1"/>
    <property type="match status" value="1"/>
</dbReference>
<proteinExistence type="predicted"/>
<keyword evidence="3" id="KW-1185">Reference proteome</keyword>
<sequence>MDEGEEAGGLVVSTLTRRIEVKKIAKDIGVRDFLSGISQAFRFMRRHDLTIRRRTHFAQRPPEDLDEKTERFKRFIVNLPKWHQPPPSRIGNVDQTPLVFDLPMARTVAEEGVEKIAKIVTTGQEKDCFTVMLTWMLKEESLHYTSSLRGDITQRRQVSSRGHCPAQAKGWMDQALIEDRLRIVWGWYISGLHQRKSYKSEETKAKICRLNIDVAMIPGGTTSLLQPFDVAINELFKDRLNTSGRIGSPMHRK</sequence>
<dbReference type="Proteomes" id="UP001162480">
    <property type="component" value="Chromosome 15"/>
</dbReference>
<dbReference type="GO" id="GO:0003676">
    <property type="term" value="F:nucleic acid binding"/>
    <property type="evidence" value="ECO:0007669"/>
    <property type="project" value="InterPro"/>
</dbReference>
<evidence type="ECO:0000259" key="1">
    <source>
        <dbReference type="Pfam" id="PF03184"/>
    </source>
</evidence>